<dbReference type="PIRSF" id="PIRSF006816">
    <property type="entry name" value="Cyc3_hyd_g"/>
    <property type="match status" value="1"/>
</dbReference>
<dbReference type="InterPro" id="IPR017938">
    <property type="entry name" value="Riboflavin_synthase-like_b-brl"/>
</dbReference>
<dbReference type="Proteomes" id="UP000184080">
    <property type="component" value="Unassembled WGS sequence"/>
</dbReference>
<feature type="binding site" evidence="11 13">
    <location>
        <position position="236"/>
    </location>
    <ligand>
        <name>[2Fe-2S] cluster</name>
        <dbReference type="ChEBI" id="CHEBI:190135"/>
    </ligand>
</feature>
<keyword evidence="10 11" id="KW-0411">Iron-sulfur</keyword>
<dbReference type="RefSeq" id="WP_073011843.1">
    <property type="nucleotide sequence ID" value="NZ_FQZO01000010.1"/>
</dbReference>
<comment type="function">
    <text evidence="11">Responsible for channeling the electrons from the oxidation of dihydroorotate from the FMN redox center in the PyrD type B subunit to the ultimate electron acceptor NAD(+).</text>
</comment>
<dbReference type="Pfam" id="PF00175">
    <property type="entry name" value="NAD_binding_1"/>
    <property type="match status" value="1"/>
</dbReference>
<evidence type="ECO:0000256" key="4">
    <source>
        <dbReference type="ARBA" id="ARBA00022714"/>
    </source>
</evidence>
<comment type="cofactor">
    <cofactor evidence="11 12">
        <name>FAD</name>
        <dbReference type="ChEBI" id="CHEBI:57692"/>
    </cofactor>
    <text evidence="11 12">Binds 1 FAD per subunit.</text>
</comment>
<dbReference type="InterPro" id="IPR012165">
    <property type="entry name" value="Cyt_c3_hydrogenase_gsu"/>
</dbReference>
<evidence type="ECO:0000256" key="9">
    <source>
        <dbReference type="ARBA" id="ARBA00023004"/>
    </source>
</evidence>
<organism evidence="15 16">
    <name type="scientific">Clostridium amylolyticum</name>
    <dbReference type="NCBI Taxonomy" id="1121298"/>
    <lineage>
        <taxon>Bacteria</taxon>
        <taxon>Bacillati</taxon>
        <taxon>Bacillota</taxon>
        <taxon>Clostridia</taxon>
        <taxon>Eubacteriales</taxon>
        <taxon>Clostridiaceae</taxon>
        <taxon>Clostridium</taxon>
    </lineage>
</organism>
<dbReference type="InterPro" id="IPR039261">
    <property type="entry name" value="FNR_nucleotide-bd"/>
</dbReference>
<dbReference type="Gene3D" id="3.40.50.80">
    <property type="entry name" value="Nucleotide-binding domain of ferredoxin-NADP reductase (FNR) module"/>
    <property type="match status" value="1"/>
</dbReference>
<comment type="cofactor">
    <cofactor evidence="11">
        <name>[2Fe-2S] cluster</name>
        <dbReference type="ChEBI" id="CHEBI:190135"/>
    </cofactor>
    <text evidence="11">Binds 1 [2Fe-2S] cluster per subunit.</text>
</comment>
<comment type="cofactor">
    <cofactor evidence="13">
        <name>[2Fe-2S] cluster</name>
        <dbReference type="ChEBI" id="CHEBI:190135"/>
    </cofactor>
    <text evidence="13">Binds 1 [2Fe-2S] cluster per subunit.</text>
</comment>
<evidence type="ECO:0000256" key="7">
    <source>
        <dbReference type="ARBA" id="ARBA00022975"/>
    </source>
</evidence>
<dbReference type="HAMAP" id="MF_01211">
    <property type="entry name" value="DHODB_Fe_S_bind"/>
    <property type="match status" value="1"/>
</dbReference>
<dbReference type="OrthoDB" id="9789468at2"/>
<dbReference type="GO" id="GO:0050660">
    <property type="term" value="F:flavin adenine dinucleotide binding"/>
    <property type="evidence" value="ECO:0007669"/>
    <property type="project" value="InterPro"/>
</dbReference>
<evidence type="ECO:0000256" key="8">
    <source>
        <dbReference type="ARBA" id="ARBA00022982"/>
    </source>
</evidence>
<feature type="domain" description="FAD-binding FR-type" evidence="14">
    <location>
        <begin position="4"/>
        <end position="98"/>
    </location>
</feature>
<keyword evidence="6 11" id="KW-0274">FAD</keyword>
<evidence type="ECO:0000256" key="2">
    <source>
        <dbReference type="ARBA" id="ARBA00022448"/>
    </source>
</evidence>
<dbReference type="SUPFAM" id="SSF52343">
    <property type="entry name" value="Ferredoxin reductase-like, C-terminal NADP-linked domain"/>
    <property type="match status" value="1"/>
</dbReference>
<keyword evidence="8 11" id="KW-0249">Electron transport</keyword>
<dbReference type="GO" id="GO:0009055">
    <property type="term" value="F:electron transfer activity"/>
    <property type="evidence" value="ECO:0007669"/>
    <property type="project" value="UniProtKB-UniRule"/>
</dbReference>
<dbReference type="InterPro" id="IPR037117">
    <property type="entry name" value="Dihydroorotate_DH_ele_sf"/>
</dbReference>
<evidence type="ECO:0000256" key="1">
    <source>
        <dbReference type="ARBA" id="ARBA00006422"/>
    </source>
</evidence>
<dbReference type="GO" id="GO:0051537">
    <property type="term" value="F:2 iron, 2 sulfur cluster binding"/>
    <property type="evidence" value="ECO:0007669"/>
    <property type="project" value="UniProtKB-KW"/>
</dbReference>
<protein>
    <recommendedName>
        <fullName evidence="11">Dihydroorotate dehydrogenase B (NAD(+)), electron transfer subunit</fullName>
    </recommendedName>
    <alternativeName>
        <fullName evidence="11">Dihydroorotate oxidase B, electron transfer subunit</fullName>
    </alternativeName>
</protein>
<evidence type="ECO:0000256" key="11">
    <source>
        <dbReference type="HAMAP-Rule" id="MF_01211"/>
    </source>
</evidence>
<feature type="binding site" evidence="11 13">
    <location>
        <position position="224"/>
    </location>
    <ligand>
        <name>[2Fe-2S] cluster</name>
        <dbReference type="ChEBI" id="CHEBI:190135"/>
    </ligand>
</feature>
<reference evidence="15 16" key="1">
    <citation type="submission" date="2016-11" db="EMBL/GenBank/DDBJ databases">
        <authorList>
            <person name="Jaros S."/>
            <person name="Januszkiewicz K."/>
            <person name="Wedrychowicz H."/>
        </authorList>
    </citation>
    <scope>NUCLEOTIDE SEQUENCE [LARGE SCALE GENOMIC DNA]</scope>
    <source>
        <strain evidence="15 16">DSM 21864</strain>
    </source>
</reference>
<keyword evidence="3 11" id="KW-0285">Flavoprotein</keyword>
<gene>
    <name evidence="11" type="primary">pyrK</name>
    <name evidence="15" type="ORF">SAMN05444401_0140</name>
</gene>
<dbReference type="CDD" id="cd06218">
    <property type="entry name" value="DHOD_e_trans"/>
    <property type="match status" value="1"/>
</dbReference>
<feature type="binding site" evidence="11 12">
    <location>
        <begin position="73"/>
        <end position="74"/>
    </location>
    <ligand>
        <name>FAD</name>
        <dbReference type="ChEBI" id="CHEBI:57692"/>
    </ligand>
</feature>
<dbReference type="UniPathway" id="UPA00070">
    <property type="reaction ID" value="UER00945"/>
</dbReference>
<dbReference type="STRING" id="1121298.SAMN05444401_0140"/>
<evidence type="ECO:0000256" key="5">
    <source>
        <dbReference type="ARBA" id="ARBA00022723"/>
    </source>
</evidence>
<dbReference type="InterPro" id="IPR050353">
    <property type="entry name" value="PyrK_electron_transfer"/>
</dbReference>
<dbReference type="PROSITE" id="PS51384">
    <property type="entry name" value="FAD_FR"/>
    <property type="match status" value="1"/>
</dbReference>
<evidence type="ECO:0000256" key="12">
    <source>
        <dbReference type="PIRSR" id="PIRSR006816-1"/>
    </source>
</evidence>
<feature type="binding site" evidence="11 12">
    <location>
        <begin position="66"/>
        <end position="68"/>
    </location>
    <ligand>
        <name>FAD</name>
        <dbReference type="ChEBI" id="CHEBI:57692"/>
    </ligand>
</feature>
<dbReference type="GO" id="GO:0016491">
    <property type="term" value="F:oxidoreductase activity"/>
    <property type="evidence" value="ECO:0007669"/>
    <property type="project" value="InterPro"/>
</dbReference>
<sequence>MNKVEYKISKVAENKEIAKGIFRLAVEGEFSAKPGQFYMVRAWDKEPLLSRPLSVHKLEKDKLYFLYQVCGEGTEKLKSLKTGDDIKLTGPLGNGFHTEALKGQVAIVAGGIGIAPFNYVAEKLKENINVESVDLYGGFRSEVYAVEEMRKNLNNVYISTEDGSLGEKGYVTEGLDLKRYDMVLCCGPEIMMNKVITICKEQGVKVLVSTEKRMACGVGACLVCTCKTKDGNKKSCKDGPVFPGEDLVI</sequence>
<evidence type="ECO:0000256" key="13">
    <source>
        <dbReference type="PIRSR" id="PIRSR006816-2"/>
    </source>
</evidence>
<comment type="similarity">
    <text evidence="1 11">Belongs to the PyrK family.</text>
</comment>
<dbReference type="GO" id="GO:0044205">
    <property type="term" value="P:'de novo' UMP biosynthetic process"/>
    <property type="evidence" value="ECO:0007669"/>
    <property type="project" value="UniProtKB-UniRule"/>
</dbReference>
<dbReference type="PANTHER" id="PTHR43513">
    <property type="entry name" value="DIHYDROOROTATE DEHYDROGENASE B (NAD(+)), ELECTRON TRANSFER SUBUNIT"/>
    <property type="match status" value="1"/>
</dbReference>
<dbReference type="InterPro" id="IPR023455">
    <property type="entry name" value="Dihydroorotate_DHASE_ETsu"/>
</dbReference>
<evidence type="ECO:0000256" key="6">
    <source>
        <dbReference type="ARBA" id="ARBA00022827"/>
    </source>
</evidence>
<dbReference type="InterPro" id="IPR001433">
    <property type="entry name" value="OxRdtase_FAD/NAD-bd"/>
</dbReference>
<keyword evidence="4 11" id="KW-0001">2Fe-2S</keyword>
<dbReference type="PANTHER" id="PTHR43513:SF3">
    <property type="entry name" value="DIHYDROOROTATE DEHYDROGENASE B (NAD(+)), ELECTRON TRANSFER SUBUNIT-RELATED"/>
    <property type="match status" value="1"/>
</dbReference>
<comment type="subunit">
    <text evidence="11">Heterotetramer of 2 PyrK and 2 PyrD type B subunits.</text>
</comment>
<dbReference type="AlphaFoldDB" id="A0A1M6N929"/>
<evidence type="ECO:0000256" key="3">
    <source>
        <dbReference type="ARBA" id="ARBA00022630"/>
    </source>
</evidence>
<accession>A0A1M6N929</accession>
<evidence type="ECO:0000313" key="15">
    <source>
        <dbReference type="EMBL" id="SHJ92076.1"/>
    </source>
</evidence>
<keyword evidence="7 11" id="KW-0665">Pyrimidine biosynthesis</keyword>
<evidence type="ECO:0000256" key="10">
    <source>
        <dbReference type="ARBA" id="ARBA00023014"/>
    </source>
</evidence>
<dbReference type="NCBIfam" id="NF000798">
    <property type="entry name" value="PRK00054.1-3"/>
    <property type="match status" value="1"/>
</dbReference>
<feature type="binding site" evidence="11 12">
    <location>
        <begin position="51"/>
        <end position="54"/>
    </location>
    <ligand>
        <name>FAD</name>
        <dbReference type="ChEBI" id="CHEBI:57692"/>
    </ligand>
</feature>
<keyword evidence="9 11" id="KW-0408">Iron</keyword>
<keyword evidence="2 11" id="KW-0813">Transport</keyword>
<keyword evidence="5 11" id="KW-0479">Metal-binding</keyword>
<proteinExistence type="inferred from homology"/>
<dbReference type="InterPro" id="IPR017927">
    <property type="entry name" value="FAD-bd_FR_type"/>
</dbReference>
<evidence type="ECO:0000313" key="16">
    <source>
        <dbReference type="Proteomes" id="UP000184080"/>
    </source>
</evidence>
<dbReference type="Pfam" id="PF10418">
    <property type="entry name" value="DHODB_Fe-S_bind"/>
    <property type="match status" value="1"/>
</dbReference>
<feature type="binding site" evidence="11 13">
    <location>
        <position position="221"/>
    </location>
    <ligand>
        <name>[2Fe-2S] cluster</name>
        <dbReference type="ChEBI" id="CHEBI:190135"/>
    </ligand>
</feature>
<dbReference type="Gene3D" id="2.40.30.10">
    <property type="entry name" value="Translation factors"/>
    <property type="match status" value="1"/>
</dbReference>
<feature type="binding site" evidence="11 13">
    <location>
        <position position="216"/>
    </location>
    <ligand>
        <name>[2Fe-2S] cluster</name>
        <dbReference type="ChEBI" id="CHEBI:190135"/>
    </ligand>
</feature>
<comment type="pathway">
    <text evidence="11">Pyrimidine metabolism; UMP biosynthesis via de novo pathway; orotate from (S)-dihydroorotate (NAD(+) route): step 1/1.</text>
</comment>
<evidence type="ECO:0000259" key="14">
    <source>
        <dbReference type="PROSITE" id="PS51384"/>
    </source>
</evidence>
<keyword evidence="16" id="KW-1185">Reference proteome</keyword>
<dbReference type="SUPFAM" id="SSF63380">
    <property type="entry name" value="Riboflavin synthase domain-like"/>
    <property type="match status" value="1"/>
</dbReference>
<dbReference type="EMBL" id="FQZO01000010">
    <property type="protein sequence ID" value="SHJ92076.1"/>
    <property type="molecule type" value="Genomic_DNA"/>
</dbReference>
<dbReference type="Gene3D" id="2.10.240.10">
    <property type="entry name" value="Dihydroorotate dehydrogenase, electron transfer subunit"/>
    <property type="match status" value="1"/>
</dbReference>
<dbReference type="InterPro" id="IPR019480">
    <property type="entry name" value="Dihydroorotate_DH_Fe-S-bd"/>
</dbReference>
<dbReference type="GO" id="GO:0046872">
    <property type="term" value="F:metal ion binding"/>
    <property type="evidence" value="ECO:0007669"/>
    <property type="project" value="UniProtKB-KW"/>
</dbReference>
<name>A0A1M6N929_9CLOT</name>